<dbReference type="PROSITE" id="PS01068">
    <property type="entry name" value="OMPA_1"/>
    <property type="match status" value="1"/>
</dbReference>
<dbReference type="SUPFAM" id="SSF103088">
    <property type="entry name" value="OmpA-like"/>
    <property type="match status" value="1"/>
</dbReference>
<dbReference type="Proteomes" id="UP000013047">
    <property type="component" value="Unassembled WGS sequence"/>
</dbReference>
<protein>
    <submittedName>
        <fullName evidence="8">OmpA/MotB domain-containing protein</fullName>
    </submittedName>
</protein>
<evidence type="ECO:0000256" key="3">
    <source>
        <dbReference type="ARBA" id="ARBA00023237"/>
    </source>
</evidence>
<comment type="caution">
    <text evidence="8">The sequence shown here is derived from an EMBL/GenBank/DDBJ whole genome shotgun (WGS) entry which is preliminary data.</text>
</comment>
<reference evidence="8 9" key="1">
    <citation type="submission" date="2012-09" db="EMBL/GenBank/DDBJ databases">
        <title>Draft Genome Sequences of 6 Strains from Genus Thauera.</title>
        <authorList>
            <person name="Liu B."/>
            <person name="Shapleigh J.P."/>
            <person name="Frostegard A.H."/>
        </authorList>
    </citation>
    <scope>NUCLEOTIDE SEQUENCE [LARGE SCALE GENOMIC DNA]</scope>
    <source>
        <strain evidence="8 9">B4P</strain>
    </source>
</reference>
<evidence type="ECO:0000313" key="8">
    <source>
        <dbReference type="EMBL" id="ENO95568.1"/>
    </source>
</evidence>
<keyword evidence="3" id="KW-0998">Cell outer membrane</keyword>
<dbReference type="GO" id="GO:0009279">
    <property type="term" value="C:cell outer membrane"/>
    <property type="evidence" value="ECO:0007669"/>
    <property type="project" value="UniProtKB-SubCell"/>
</dbReference>
<evidence type="ECO:0000256" key="6">
    <source>
        <dbReference type="SAM" id="SignalP"/>
    </source>
</evidence>
<dbReference type="InterPro" id="IPR006664">
    <property type="entry name" value="OMP_bac"/>
</dbReference>
<dbReference type="InterPro" id="IPR006665">
    <property type="entry name" value="OmpA-like"/>
</dbReference>
<feature type="region of interest" description="Disordered" evidence="5">
    <location>
        <begin position="147"/>
        <end position="178"/>
    </location>
</feature>
<dbReference type="PANTHER" id="PTHR30329">
    <property type="entry name" value="STATOR ELEMENT OF FLAGELLAR MOTOR COMPLEX"/>
    <property type="match status" value="1"/>
</dbReference>
<gene>
    <name evidence="8" type="ORF">C667_18337</name>
</gene>
<keyword evidence="9" id="KW-1185">Reference proteome</keyword>
<feature type="signal peptide" evidence="6">
    <location>
        <begin position="1"/>
        <end position="25"/>
    </location>
</feature>
<dbReference type="Pfam" id="PF00691">
    <property type="entry name" value="OmpA"/>
    <property type="match status" value="1"/>
</dbReference>
<dbReference type="Gene3D" id="3.30.1330.60">
    <property type="entry name" value="OmpA-like domain"/>
    <property type="match status" value="1"/>
</dbReference>
<accession>N6ZMM0</accession>
<comment type="subcellular location">
    <subcellularLocation>
        <location evidence="1">Cell outer membrane</location>
    </subcellularLocation>
</comment>
<dbReference type="InterPro" id="IPR036737">
    <property type="entry name" value="OmpA-like_sf"/>
</dbReference>
<dbReference type="EMBL" id="AMXF01000200">
    <property type="protein sequence ID" value="ENO95568.1"/>
    <property type="molecule type" value="Genomic_DNA"/>
</dbReference>
<proteinExistence type="predicted"/>
<evidence type="ECO:0000259" key="7">
    <source>
        <dbReference type="PROSITE" id="PS51123"/>
    </source>
</evidence>
<keyword evidence="6" id="KW-0732">Signal</keyword>
<organism evidence="8 9">
    <name type="scientific">Thauera phenylacetica B4P</name>
    <dbReference type="NCBI Taxonomy" id="1234382"/>
    <lineage>
        <taxon>Bacteria</taxon>
        <taxon>Pseudomonadati</taxon>
        <taxon>Pseudomonadota</taxon>
        <taxon>Betaproteobacteria</taxon>
        <taxon>Rhodocyclales</taxon>
        <taxon>Zoogloeaceae</taxon>
        <taxon>Thauera</taxon>
    </lineage>
</organism>
<dbReference type="PANTHER" id="PTHR30329:SF21">
    <property type="entry name" value="LIPOPROTEIN YIAD-RELATED"/>
    <property type="match status" value="1"/>
</dbReference>
<dbReference type="InterPro" id="IPR006690">
    <property type="entry name" value="OMPA-like_CS"/>
</dbReference>
<dbReference type="PROSITE" id="PS51123">
    <property type="entry name" value="OMPA_2"/>
    <property type="match status" value="1"/>
</dbReference>
<feature type="chain" id="PRO_5004128787" evidence="6">
    <location>
        <begin position="26"/>
        <end position="178"/>
    </location>
</feature>
<dbReference type="RefSeq" id="WP_004373798.1">
    <property type="nucleotide sequence ID" value="NZ_AMXF01000200.1"/>
</dbReference>
<dbReference type="CDD" id="cd07185">
    <property type="entry name" value="OmpA_C-like"/>
    <property type="match status" value="1"/>
</dbReference>
<feature type="domain" description="OmpA-like" evidence="7">
    <location>
        <begin position="62"/>
        <end position="178"/>
    </location>
</feature>
<evidence type="ECO:0000256" key="1">
    <source>
        <dbReference type="ARBA" id="ARBA00004442"/>
    </source>
</evidence>
<evidence type="ECO:0000256" key="4">
    <source>
        <dbReference type="PROSITE-ProRule" id="PRU00473"/>
    </source>
</evidence>
<dbReference type="InterPro" id="IPR050330">
    <property type="entry name" value="Bact_OuterMem_StrucFunc"/>
</dbReference>
<keyword evidence="2 4" id="KW-0472">Membrane</keyword>
<dbReference type="PRINTS" id="PR01021">
    <property type="entry name" value="OMPADOMAIN"/>
</dbReference>
<name>N6ZMM0_9RHOO</name>
<dbReference type="AlphaFoldDB" id="N6ZMM0"/>
<evidence type="ECO:0000256" key="2">
    <source>
        <dbReference type="ARBA" id="ARBA00023136"/>
    </source>
</evidence>
<sequence length="178" mass="19275">MKMRFPTRSGVVLTIAAMLAPVALAQPVLRGGEITEDRLIDALTPGPDEVRTRSIRVEREAPTAKKGAASLLITFETNSARLSSSAERSLDVVARALQADRLAAFNFSVEGHADPRGGADYNLRLSQARAESVVEYLAGRHGIPRDRLRPIGKGQTELANPGRPTAPENRRVTIKTLQ</sequence>
<evidence type="ECO:0000313" key="9">
    <source>
        <dbReference type="Proteomes" id="UP000013047"/>
    </source>
</evidence>
<evidence type="ECO:0000256" key="5">
    <source>
        <dbReference type="SAM" id="MobiDB-lite"/>
    </source>
</evidence>